<gene>
    <name evidence="8" type="ORF">B9G98_04043</name>
</gene>
<keyword evidence="8" id="KW-0396">Initiation factor</keyword>
<comment type="subcellular location">
    <subcellularLocation>
        <location evidence="1">Nucleus</location>
    </subcellularLocation>
</comment>
<organism evidence="8 9">
    <name type="scientific">Wickerhamiella sorbophila</name>
    <dbReference type="NCBI Taxonomy" id="45607"/>
    <lineage>
        <taxon>Eukaryota</taxon>
        <taxon>Fungi</taxon>
        <taxon>Dikarya</taxon>
        <taxon>Ascomycota</taxon>
        <taxon>Saccharomycotina</taxon>
        <taxon>Dipodascomycetes</taxon>
        <taxon>Dipodascales</taxon>
        <taxon>Trichomonascaceae</taxon>
        <taxon>Wickerhamiella</taxon>
    </lineage>
</organism>
<dbReference type="CDD" id="cd08047">
    <property type="entry name" value="TAF7"/>
    <property type="match status" value="1"/>
</dbReference>
<feature type="domain" description="TAFII55 protein conserved region" evidence="7">
    <location>
        <begin position="70"/>
        <end position="216"/>
    </location>
</feature>
<evidence type="ECO:0000313" key="9">
    <source>
        <dbReference type="Proteomes" id="UP000238350"/>
    </source>
</evidence>
<dbReference type="RefSeq" id="XP_024666368.1">
    <property type="nucleotide sequence ID" value="XM_024810600.1"/>
</dbReference>
<dbReference type="OrthoDB" id="153872at2759"/>
<evidence type="ECO:0000256" key="6">
    <source>
        <dbReference type="SAM" id="MobiDB-lite"/>
    </source>
</evidence>
<sequence length="404" mass="45272">MLKLKLNAVDTPKEETPTSSRSETPASDGSFKLSLSLGAQAAPKIKVKTNKQTFEGYDSEAPDREEDPTLEEAIVLRMMPGPGLESLQKAAQTGDMSEINIKFEDTRRAIVSIHGDMYAAQLLDLPTVSEVQKTFDRKNIYKGLDVCQMLLVCKKISSPQELDTIQWQDYQYQHGITPPLHNVRNRRFHKRLSNKVIETLEARVDELFRKDAEAEETHYELLPASAVATQQSLTAAMLGVTTPSSTLDEDEEDAEDDDDMAMELARALEEDNMGMEASEPSDASSDGGSDASDDDLDEDQQDSKNQNKLLREEIRELQATIETKQRDADNTVNQIMKGRLVDRVGRMRKELEIKQGLLEDAEAKETERFAAAENTNGTTNTPQAEDEDEDMEDEEEDDDVESLF</sequence>
<evidence type="ECO:0000256" key="1">
    <source>
        <dbReference type="ARBA" id="ARBA00004123"/>
    </source>
</evidence>
<feature type="region of interest" description="Disordered" evidence="6">
    <location>
        <begin position="1"/>
        <end position="33"/>
    </location>
</feature>
<dbReference type="STRING" id="45607.A0A2T0FN50"/>
<keyword evidence="3" id="KW-0805">Transcription regulation</keyword>
<dbReference type="PANTHER" id="PTHR12228:SF0">
    <property type="entry name" value="TATA-BOX BINDING PROTEIN ASSOCIATED FACTOR 7"/>
    <property type="match status" value="1"/>
</dbReference>
<evidence type="ECO:0000313" key="8">
    <source>
        <dbReference type="EMBL" id="PRT56423.1"/>
    </source>
</evidence>
<keyword evidence="8" id="KW-0648">Protein biosynthesis</keyword>
<accession>A0A2T0FN50</accession>
<feature type="compositionally biased region" description="Acidic residues" evidence="6">
    <location>
        <begin position="291"/>
        <end position="300"/>
    </location>
</feature>
<dbReference type="GeneID" id="36517791"/>
<feature type="compositionally biased region" description="Basic and acidic residues" evidence="6">
    <location>
        <begin position="339"/>
        <end position="353"/>
    </location>
</feature>
<evidence type="ECO:0000259" key="7">
    <source>
        <dbReference type="SMART" id="SM01370"/>
    </source>
</evidence>
<feature type="compositionally biased region" description="Basic and acidic residues" evidence="6">
    <location>
        <begin position="361"/>
        <end position="370"/>
    </location>
</feature>
<comment type="caution">
    <text evidence="8">The sequence shown here is derived from an EMBL/GenBank/DDBJ whole genome shotgun (WGS) entry which is preliminary data.</text>
</comment>
<evidence type="ECO:0000256" key="2">
    <source>
        <dbReference type="ARBA" id="ARBA00009368"/>
    </source>
</evidence>
<dbReference type="InterPro" id="IPR037817">
    <property type="entry name" value="TAF7"/>
</dbReference>
<keyword evidence="9" id="KW-1185">Reference proteome</keyword>
<keyword evidence="4" id="KW-0804">Transcription</keyword>
<protein>
    <submittedName>
        <fullName evidence="8">Transcription initiation factor TFIID subunit 7</fullName>
    </submittedName>
</protein>
<feature type="compositionally biased region" description="Low complexity" evidence="6">
    <location>
        <begin position="371"/>
        <end position="381"/>
    </location>
</feature>
<dbReference type="SMART" id="SM01370">
    <property type="entry name" value="TAFII55_N"/>
    <property type="match status" value="1"/>
</dbReference>
<dbReference type="Proteomes" id="UP000238350">
    <property type="component" value="Unassembled WGS sequence"/>
</dbReference>
<evidence type="ECO:0000256" key="4">
    <source>
        <dbReference type="ARBA" id="ARBA00023163"/>
    </source>
</evidence>
<name>A0A2T0FN50_9ASCO</name>
<evidence type="ECO:0000256" key="3">
    <source>
        <dbReference type="ARBA" id="ARBA00023015"/>
    </source>
</evidence>
<comment type="similarity">
    <text evidence="2">Belongs to the TAF7 family.</text>
</comment>
<dbReference type="GO" id="GO:0005669">
    <property type="term" value="C:transcription factor TFIID complex"/>
    <property type="evidence" value="ECO:0007669"/>
    <property type="project" value="InterPro"/>
</dbReference>
<feature type="compositionally biased region" description="Polar residues" evidence="6">
    <location>
        <begin position="17"/>
        <end position="27"/>
    </location>
</feature>
<dbReference type="GO" id="GO:0016251">
    <property type="term" value="F:RNA polymerase II general transcription initiation factor activity"/>
    <property type="evidence" value="ECO:0007669"/>
    <property type="project" value="TreeGrafter"/>
</dbReference>
<dbReference type="GO" id="GO:0003743">
    <property type="term" value="F:translation initiation factor activity"/>
    <property type="evidence" value="ECO:0007669"/>
    <property type="project" value="UniProtKB-KW"/>
</dbReference>
<proteinExistence type="inferred from homology"/>
<dbReference type="AlphaFoldDB" id="A0A2T0FN50"/>
<dbReference type="PANTHER" id="PTHR12228">
    <property type="entry name" value="TRANSCRIPTION INITIATION FACTOR TFIID 55 KD SUBUNIT-RELATED"/>
    <property type="match status" value="1"/>
</dbReference>
<dbReference type="InterPro" id="IPR006751">
    <property type="entry name" value="TAFII55_prot_cons_reg"/>
</dbReference>
<feature type="region of interest" description="Disordered" evidence="6">
    <location>
        <begin position="271"/>
        <end position="404"/>
    </location>
</feature>
<reference evidence="8 9" key="1">
    <citation type="submission" date="2017-04" db="EMBL/GenBank/DDBJ databases">
        <title>Genome sequencing of [Candida] sorbophila.</title>
        <authorList>
            <person name="Ahn J.O."/>
        </authorList>
    </citation>
    <scope>NUCLEOTIDE SEQUENCE [LARGE SCALE GENOMIC DNA]</scope>
    <source>
        <strain evidence="8 9">DS02</strain>
    </source>
</reference>
<keyword evidence="5" id="KW-0539">Nucleus</keyword>
<dbReference type="EMBL" id="NDIQ01000022">
    <property type="protein sequence ID" value="PRT56423.1"/>
    <property type="molecule type" value="Genomic_DNA"/>
</dbReference>
<evidence type="ECO:0000256" key="5">
    <source>
        <dbReference type="ARBA" id="ARBA00023242"/>
    </source>
</evidence>
<dbReference type="GO" id="GO:0051123">
    <property type="term" value="P:RNA polymerase II preinitiation complex assembly"/>
    <property type="evidence" value="ECO:0007669"/>
    <property type="project" value="TreeGrafter"/>
</dbReference>
<feature type="compositionally biased region" description="Acidic residues" evidence="6">
    <location>
        <begin position="384"/>
        <end position="404"/>
    </location>
</feature>
<dbReference type="Pfam" id="PF04658">
    <property type="entry name" value="TAFII55_N"/>
    <property type="match status" value="1"/>
</dbReference>
<feature type="compositionally biased region" description="Low complexity" evidence="6">
    <location>
        <begin position="278"/>
        <end position="290"/>
    </location>
</feature>